<gene>
    <name evidence="2" type="ORF">GCM10023321_69400</name>
</gene>
<organism evidence="2 3">
    <name type="scientific">Pseudonocardia eucalypti</name>
    <dbReference type="NCBI Taxonomy" id="648755"/>
    <lineage>
        <taxon>Bacteria</taxon>
        <taxon>Bacillati</taxon>
        <taxon>Actinomycetota</taxon>
        <taxon>Actinomycetes</taxon>
        <taxon>Pseudonocardiales</taxon>
        <taxon>Pseudonocardiaceae</taxon>
        <taxon>Pseudonocardia</taxon>
    </lineage>
</organism>
<feature type="region of interest" description="Disordered" evidence="1">
    <location>
        <begin position="52"/>
        <end position="94"/>
    </location>
</feature>
<reference evidence="3" key="1">
    <citation type="journal article" date="2019" name="Int. J. Syst. Evol. Microbiol.">
        <title>The Global Catalogue of Microorganisms (GCM) 10K type strain sequencing project: providing services to taxonomists for standard genome sequencing and annotation.</title>
        <authorList>
            <consortium name="The Broad Institute Genomics Platform"/>
            <consortium name="The Broad Institute Genome Sequencing Center for Infectious Disease"/>
            <person name="Wu L."/>
            <person name="Ma J."/>
        </authorList>
    </citation>
    <scope>NUCLEOTIDE SEQUENCE [LARGE SCALE GENOMIC DNA]</scope>
    <source>
        <strain evidence="3">JCM 18303</strain>
    </source>
</reference>
<comment type="caution">
    <text evidence="2">The sequence shown here is derived from an EMBL/GenBank/DDBJ whole genome shotgun (WGS) entry which is preliminary data.</text>
</comment>
<keyword evidence="2" id="KW-0808">Transferase</keyword>
<evidence type="ECO:0000256" key="1">
    <source>
        <dbReference type="SAM" id="MobiDB-lite"/>
    </source>
</evidence>
<dbReference type="Gene3D" id="3.40.50.150">
    <property type="entry name" value="Vaccinia Virus protein VP39"/>
    <property type="match status" value="1"/>
</dbReference>
<accession>A0ABP9R415</accession>
<name>A0ABP9R415_9PSEU</name>
<dbReference type="InterPro" id="IPR029063">
    <property type="entry name" value="SAM-dependent_MTases_sf"/>
</dbReference>
<dbReference type="GO" id="GO:0032259">
    <property type="term" value="P:methylation"/>
    <property type="evidence" value="ECO:0007669"/>
    <property type="project" value="UniProtKB-KW"/>
</dbReference>
<evidence type="ECO:0000313" key="2">
    <source>
        <dbReference type="EMBL" id="GAA5171156.1"/>
    </source>
</evidence>
<dbReference type="EMBL" id="BAABJP010000045">
    <property type="protein sequence ID" value="GAA5171156.1"/>
    <property type="molecule type" value="Genomic_DNA"/>
</dbReference>
<sequence>MRVARLVGYNRPVVEAAGTPSAQFAVRVLRYLAAEAGVRQFLELSLAGGPEAGGPKAGGPKAGGPKAGGPKAGGPKAGGPEAGGPETGGPETGGLEAGEVIRRIAPEALVARPDGERDARRIIAQRLDPGRQVAVLWLGAPPRDPATGACDGSGVAAVIAGVMAAVPSGSYLALCCADPRWMTGRLTGLALVEPGLVPVTDWRPDYPPAPVSGPVTAHGALARKP</sequence>
<dbReference type="GO" id="GO:0008168">
    <property type="term" value="F:methyltransferase activity"/>
    <property type="evidence" value="ECO:0007669"/>
    <property type="project" value="UniProtKB-KW"/>
</dbReference>
<dbReference type="Proteomes" id="UP001428817">
    <property type="component" value="Unassembled WGS sequence"/>
</dbReference>
<proteinExistence type="predicted"/>
<keyword evidence="2" id="KW-0489">Methyltransferase</keyword>
<evidence type="ECO:0000313" key="3">
    <source>
        <dbReference type="Proteomes" id="UP001428817"/>
    </source>
</evidence>
<keyword evidence="3" id="KW-1185">Reference proteome</keyword>
<protein>
    <submittedName>
        <fullName evidence="2">SAM-dependent methyltransferase</fullName>
    </submittedName>
</protein>